<evidence type="ECO:0000256" key="6">
    <source>
        <dbReference type="SAM" id="Phobius"/>
    </source>
</evidence>
<feature type="transmembrane region" description="Helical" evidence="6">
    <location>
        <begin position="200"/>
        <end position="218"/>
    </location>
</feature>
<proteinExistence type="predicted"/>
<feature type="transmembrane region" description="Helical" evidence="6">
    <location>
        <begin position="95"/>
        <end position="115"/>
    </location>
</feature>
<keyword evidence="7" id="KW-0762">Sugar transport</keyword>
<dbReference type="EMBL" id="JBEPML010000005">
    <property type="protein sequence ID" value="MET3791743.1"/>
    <property type="molecule type" value="Genomic_DNA"/>
</dbReference>
<feature type="transmembrane region" description="Helical" evidence="6">
    <location>
        <begin position="279"/>
        <end position="297"/>
    </location>
</feature>
<dbReference type="CDD" id="cd06580">
    <property type="entry name" value="TM_PBP1_transp_TpRbsC_like"/>
    <property type="match status" value="1"/>
</dbReference>
<gene>
    <name evidence="7" type="ORF">ABID37_001951</name>
</gene>
<dbReference type="InterPro" id="IPR001851">
    <property type="entry name" value="ABC_transp_permease"/>
</dbReference>
<evidence type="ECO:0000256" key="1">
    <source>
        <dbReference type="ARBA" id="ARBA00004651"/>
    </source>
</evidence>
<keyword evidence="8" id="KW-1185">Reference proteome</keyword>
<organism evidence="7 8">
    <name type="scientific">Aquamicrobium terrae</name>
    <dbReference type="NCBI Taxonomy" id="1324945"/>
    <lineage>
        <taxon>Bacteria</taxon>
        <taxon>Pseudomonadati</taxon>
        <taxon>Pseudomonadota</taxon>
        <taxon>Alphaproteobacteria</taxon>
        <taxon>Hyphomicrobiales</taxon>
        <taxon>Phyllobacteriaceae</taxon>
        <taxon>Aquamicrobium</taxon>
    </lineage>
</organism>
<name>A0ABV2MY66_9HYPH</name>
<evidence type="ECO:0000256" key="3">
    <source>
        <dbReference type="ARBA" id="ARBA00022692"/>
    </source>
</evidence>
<keyword evidence="5 6" id="KW-0472">Membrane</keyword>
<feature type="transmembrane region" description="Helical" evidence="6">
    <location>
        <begin position="153"/>
        <end position="170"/>
    </location>
</feature>
<evidence type="ECO:0000256" key="4">
    <source>
        <dbReference type="ARBA" id="ARBA00022989"/>
    </source>
</evidence>
<evidence type="ECO:0000256" key="5">
    <source>
        <dbReference type="ARBA" id="ARBA00023136"/>
    </source>
</evidence>
<feature type="transmembrane region" description="Helical" evidence="6">
    <location>
        <begin position="67"/>
        <end position="89"/>
    </location>
</feature>
<keyword evidence="3 6" id="KW-0812">Transmembrane</keyword>
<dbReference type="Proteomes" id="UP001549076">
    <property type="component" value="Unassembled WGS sequence"/>
</dbReference>
<dbReference type="PANTHER" id="PTHR43370:SF2">
    <property type="entry name" value="ABC TRANSPORTER PERMEASE PROTEIN"/>
    <property type="match status" value="1"/>
</dbReference>
<comment type="caution">
    <text evidence="7">The sequence shown here is derived from an EMBL/GenBank/DDBJ whole genome shotgun (WGS) entry which is preliminary data.</text>
</comment>
<feature type="transmembrane region" description="Helical" evidence="6">
    <location>
        <begin position="224"/>
        <end position="244"/>
    </location>
</feature>
<evidence type="ECO:0000313" key="8">
    <source>
        <dbReference type="Proteomes" id="UP001549076"/>
    </source>
</evidence>
<protein>
    <submittedName>
        <fullName evidence="7">Simple sugar transport system permease protein</fullName>
    </submittedName>
</protein>
<keyword evidence="4 6" id="KW-1133">Transmembrane helix</keyword>
<dbReference type="RefSeq" id="WP_354194078.1">
    <property type="nucleotide sequence ID" value="NZ_JBEPML010000005.1"/>
</dbReference>
<keyword evidence="7" id="KW-0813">Transport</keyword>
<evidence type="ECO:0000256" key="2">
    <source>
        <dbReference type="ARBA" id="ARBA00022475"/>
    </source>
</evidence>
<accession>A0ABV2MY66</accession>
<dbReference type="PANTHER" id="PTHR43370">
    <property type="entry name" value="SUGAR ABC TRANSPORTER INTEGRAL MEMBRANE PROTEIN-RELATED"/>
    <property type="match status" value="1"/>
</dbReference>
<comment type="subcellular location">
    <subcellularLocation>
        <location evidence="1">Cell membrane</location>
        <topology evidence="1">Multi-pass membrane protein</topology>
    </subcellularLocation>
</comment>
<feature type="transmembrane region" description="Helical" evidence="6">
    <location>
        <begin position="251"/>
        <end position="273"/>
    </location>
</feature>
<evidence type="ECO:0000313" key="7">
    <source>
        <dbReference type="EMBL" id="MET3791743.1"/>
    </source>
</evidence>
<dbReference type="Pfam" id="PF02653">
    <property type="entry name" value="BPD_transp_2"/>
    <property type="match status" value="1"/>
</dbReference>
<reference evidence="7 8" key="1">
    <citation type="submission" date="2024-06" db="EMBL/GenBank/DDBJ databases">
        <title>Genomic Encyclopedia of Type Strains, Phase IV (KMG-IV): sequencing the most valuable type-strain genomes for metagenomic binning, comparative biology and taxonomic classification.</title>
        <authorList>
            <person name="Goeker M."/>
        </authorList>
    </citation>
    <scope>NUCLEOTIDE SEQUENCE [LARGE SCALE GENOMIC DNA]</scope>
    <source>
        <strain evidence="7 8">DSM 27865</strain>
    </source>
</reference>
<keyword evidence="2" id="KW-1003">Cell membrane</keyword>
<feature type="transmembrane region" description="Helical" evidence="6">
    <location>
        <begin position="38"/>
        <end position="60"/>
    </location>
</feature>
<sequence length="312" mass="32901">MESDLVLSTFLVAWLAAAVRLAGPLLLSALGEIFAERSGILNVGIEGTMLIGAVASYLVALQTGSPVMGLLAAMLAGLAASLFLAWMYVSVQANQVVVGIIFNILALGLASYFYRLFMGGVSGPQKIVMFEPIAIPFLSEIPLLGPILFRHTVFLYAVMLLVPVAGFVLYRTKLGLRLRAVGENPRAASTAGISVSAMRYVGVLISGAAAGAAGSYLILAQVGLFRETIIAGQGFIALAIVIFGRWNPYKAALAALVFGAADALQLSLQLFQVGLPPQLLLALPYLLTVIAMSGLLGKANQPDALMMPYRRE</sequence>